<evidence type="ECO:0000313" key="1">
    <source>
        <dbReference type="EMBL" id="TPP61650.1"/>
    </source>
</evidence>
<protein>
    <submittedName>
        <fullName evidence="1">Uncharacterized protein</fullName>
    </submittedName>
</protein>
<proteinExistence type="predicted"/>
<name>A0A504YVI9_FASGI</name>
<evidence type="ECO:0000313" key="2">
    <source>
        <dbReference type="Proteomes" id="UP000316759"/>
    </source>
</evidence>
<dbReference type="PANTHER" id="PTHR35263:SF1">
    <property type="entry name" value="TESTIS-EXPRESSED PROTEIN 49"/>
    <property type="match status" value="1"/>
</dbReference>
<keyword evidence="2" id="KW-1185">Reference proteome</keyword>
<comment type="caution">
    <text evidence="1">The sequence shown here is derived from an EMBL/GenBank/DDBJ whole genome shotgun (WGS) entry which is preliminary data.</text>
</comment>
<dbReference type="Proteomes" id="UP000316759">
    <property type="component" value="Unassembled WGS sequence"/>
</dbReference>
<gene>
    <name evidence="1" type="ORF">FGIG_08430</name>
</gene>
<reference evidence="1 2" key="1">
    <citation type="submission" date="2019-04" db="EMBL/GenBank/DDBJ databases">
        <title>Annotation for the trematode Fasciola gigantica.</title>
        <authorList>
            <person name="Choi Y.-J."/>
        </authorList>
    </citation>
    <scope>NUCLEOTIDE SEQUENCE [LARGE SCALE GENOMIC DNA]</scope>
    <source>
        <strain evidence="1">Uganda_cow_1</strain>
    </source>
</reference>
<sequence length="110" mass="12968">MAFFGLTQLGYQNTIKEYLKDGQQKSEYPKLPVIPVDQTSRYSGHRSSFSELRRLRVLNTRDPKGPREIYRLPLLVSHDYGFYLPTADDQNDFTWAKSERYPRVMSEMTK</sequence>
<accession>A0A504YVI9</accession>
<dbReference type="OrthoDB" id="7085216at2759"/>
<dbReference type="AlphaFoldDB" id="A0A504YVI9"/>
<dbReference type="InterPro" id="IPR038775">
    <property type="entry name" value="SPMIP11"/>
</dbReference>
<organism evidence="1 2">
    <name type="scientific">Fasciola gigantica</name>
    <name type="common">Giant liver fluke</name>
    <dbReference type="NCBI Taxonomy" id="46835"/>
    <lineage>
        <taxon>Eukaryota</taxon>
        <taxon>Metazoa</taxon>
        <taxon>Spiralia</taxon>
        <taxon>Lophotrochozoa</taxon>
        <taxon>Platyhelminthes</taxon>
        <taxon>Trematoda</taxon>
        <taxon>Digenea</taxon>
        <taxon>Plagiorchiida</taxon>
        <taxon>Echinostomata</taxon>
        <taxon>Echinostomatoidea</taxon>
        <taxon>Fasciolidae</taxon>
        <taxon>Fasciola</taxon>
    </lineage>
</organism>
<dbReference type="PANTHER" id="PTHR35263">
    <property type="entry name" value="TESTIS-EXPRESSED PROTEIN 49"/>
    <property type="match status" value="1"/>
</dbReference>
<dbReference type="EMBL" id="SUNJ01007895">
    <property type="protein sequence ID" value="TPP61650.1"/>
    <property type="molecule type" value="Genomic_DNA"/>
</dbReference>
<dbReference type="Pfam" id="PF22593">
    <property type="entry name" value="SPMIP11"/>
    <property type="match status" value="1"/>
</dbReference>